<dbReference type="EMBL" id="KI536726">
    <property type="protein sequence ID" value="ESR50540.1"/>
    <property type="molecule type" value="Genomic_DNA"/>
</dbReference>
<feature type="signal peptide" evidence="1">
    <location>
        <begin position="1"/>
        <end position="18"/>
    </location>
</feature>
<dbReference type="AlphaFoldDB" id="V4TFZ2"/>
<accession>V4TFZ2</accession>
<feature type="chain" id="PRO_5004728200" description="Protein DETOXIFICATION" evidence="1">
    <location>
        <begin position="19"/>
        <end position="52"/>
    </location>
</feature>
<evidence type="ECO:0008006" key="4">
    <source>
        <dbReference type="Google" id="ProtNLM"/>
    </source>
</evidence>
<dbReference type="Gramene" id="ESR50540">
    <property type="protein sequence ID" value="ESR50540"/>
    <property type="gene ID" value="CICLE_v100314001mg"/>
</dbReference>
<evidence type="ECO:0000256" key="1">
    <source>
        <dbReference type="SAM" id="SignalP"/>
    </source>
</evidence>
<dbReference type="InParanoid" id="V4TFZ2"/>
<dbReference type="KEGG" id="cic:CICLE_v100314001m"/>
<organism evidence="2 3">
    <name type="scientific">Citrus clementina</name>
    <name type="common">Clementine</name>
    <name type="synonym">Citrus deliciosa x Citrus sinensis</name>
    <dbReference type="NCBI Taxonomy" id="85681"/>
    <lineage>
        <taxon>Eukaryota</taxon>
        <taxon>Viridiplantae</taxon>
        <taxon>Streptophyta</taxon>
        <taxon>Embryophyta</taxon>
        <taxon>Tracheophyta</taxon>
        <taxon>Spermatophyta</taxon>
        <taxon>Magnoliopsida</taxon>
        <taxon>eudicotyledons</taxon>
        <taxon>Gunneridae</taxon>
        <taxon>Pentapetalae</taxon>
        <taxon>rosids</taxon>
        <taxon>malvids</taxon>
        <taxon>Sapindales</taxon>
        <taxon>Rutaceae</taxon>
        <taxon>Aurantioideae</taxon>
        <taxon>Citrus</taxon>
    </lineage>
</organism>
<name>V4TFZ2_CITCL</name>
<feature type="non-terminal residue" evidence="2">
    <location>
        <position position="1"/>
    </location>
</feature>
<proteinExistence type="predicted"/>
<sequence length="52" mass="5952">GIWTGMLLGVVMQSLVLGYVTWKTDWDNEVKKASERLNKWLLKPSEEESNGN</sequence>
<keyword evidence="1" id="KW-0732">Signal</keyword>
<keyword evidence="3" id="KW-1185">Reference proteome</keyword>
<evidence type="ECO:0000313" key="2">
    <source>
        <dbReference type="EMBL" id="ESR50540.1"/>
    </source>
</evidence>
<dbReference type="Proteomes" id="UP000030687">
    <property type="component" value="Unassembled WGS sequence"/>
</dbReference>
<gene>
    <name evidence="2" type="ORF">CICLE_v100314001mg</name>
</gene>
<dbReference type="STRING" id="85681.V4TFZ2"/>
<protein>
    <recommendedName>
        <fullName evidence="4">Protein DETOXIFICATION</fullName>
    </recommendedName>
</protein>
<evidence type="ECO:0000313" key="3">
    <source>
        <dbReference type="Proteomes" id="UP000030687"/>
    </source>
</evidence>
<reference evidence="2 3" key="1">
    <citation type="submission" date="2013-10" db="EMBL/GenBank/DDBJ databases">
        <authorList>
            <consortium name="International Citrus Genome Consortium"/>
            <person name="Jenkins J."/>
            <person name="Schmutz J."/>
            <person name="Prochnik S."/>
            <person name="Rokhsar D."/>
            <person name="Gmitter F."/>
            <person name="Ollitrault P."/>
            <person name="Machado M."/>
            <person name="Talon M."/>
            <person name="Wincker P."/>
            <person name="Jaillon O."/>
            <person name="Morgante M."/>
        </authorList>
    </citation>
    <scope>NUCLEOTIDE SEQUENCE</scope>
    <source>
        <strain evidence="3">cv. Clemenules</strain>
    </source>
</reference>